<evidence type="ECO:0000259" key="2">
    <source>
        <dbReference type="Pfam" id="PF20152"/>
    </source>
</evidence>
<dbReference type="Pfam" id="PF20152">
    <property type="entry name" value="DUF6534"/>
    <property type="match status" value="1"/>
</dbReference>
<feature type="transmembrane region" description="Helical" evidence="1">
    <location>
        <begin position="136"/>
        <end position="167"/>
    </location>
</feature>
<evidence type="ECO:0000313" key="4">
    <source>
        <dbReference type="Proteomes" id="UP001215151"/>
    </source>
</evidence>
<keyword evidence="1" id="KW-0812">Transmembrane</keyword>
<feature type="transmembrane region" description="Helical" evidence="1">
    <location>
        <begin position="109"/>
        <end position="127"/>
    </location>
</feature>
<keyword evidence="1" id="KW-1133">Transmembrane helix</keyword>
<dbReference type="PANTHER" id="PTHR40465:SF1">
    <property type="entry name" value="DUF6534 DOMAIN-CONTAINING PROTEIN"/>
    <property type="match status" value="1"/>
</dbReference>
<keyword evidence="4" id="KW-1185">Reference proteome</keyword>
<reference evidence="3" key="1">
    <citation type="submission" date="2022-11" db="EMBL/GenBank/DDBJ databases">
        <title>Genome Sequence of Cubamyces cubensis.</title>
        <authorList>
            <person name="Buettner E."/>
        </authorList>
    </citation>
    <scope>NUCLEOTIDE SEQUENCE</scope>
    <source>
        <strain evidence="3">MPL-01</strain>
    </source>
</reference>
<evidence type="ECO:0000313" key="3">
    <source>
        <dbReference type="EMBL" id="KAJ8495935.1"/>
    </source>
</evidence>
<dbReference type="InterPro" id="IPR045339">
    <property type="entry name" value="DUF6534"/>
</dbReference>
<feature type="domain" description="DUF6534" evidence="2">
    <location>
        <begin position="194"/>
        <end position="262"/>
    </location>
</feature>
<comment type="caution">
    <text evidence="3">The sequence shown here is derived from an EMBL/GenBank/DDBJ whole genome shotgun (WGS) entry which is preliminary data.</text>
</comment>
<feature type="transmembrane region" description="Helical" evidence="1">
    <location>
        <begin position="66"/>
        <end position="89"/>
    </location>
</feature>
<protein>
    <recommendedName>
        <fullName evidence="2">DUF6534 domain-containing protein</fullName>
    </recommendedName>
</protein>
<dbReference type="Proteomes" id="UP001215151">
    <property type="component" value="Unassembled WGS sequence"/>
</dbReference>
<keyword evidence="1" id="KW-0472">Membrane</keyword>
<feature type="transmembrane region" description="Helical" evidence="1">
    <location>
        <begin position="29"/>
        <end position="54"/>
    </location>
</feature>
<proteinExistence type="predicted"/>
<organism evidence="3 4">
    <name type="scientific">Trametes cubensis</name>
    <dbReference type="NCBI Taxonomy" id="1111947"/>
    <lineage>
        <taxon>Eukaryota</taxon>
        <taxon>Fungi</taxon>
        <taxon>Dikarya</taxon>
        <taxon>Basidiomycota</taxon>
        <taxon>Agaricomycotina</taxon>
        <taxon>Agaricomycetes</taxon>
        <taxon>Polyporales</taxon>
        <taxon>Polyporaceae</taxon>
        <taxon>Trametes</taxon>
    </lineage>
</organism>
<feature type="transmembrane region" description="Helical" evidence="1">
    <location>
        <begin position="187"/>
        <end position="209"/>
    </location>
</feature>
<accession>A0AAD7U456</accession>
<gene>
    <name evidence="3" type="ORF">ONZ51_g1419</name>
</gene>
<dbReference type="EMBL" id="JAPEVG010000019">
    <property type="protein sequence ID" value="KAJ8495935.1"/>
    <property type="molecule type" value="Genomic_DNA"/>
</dbReference>
<dbReference type="PANTHER" id="PTHR40465">
    <property type="entry name" value="CHROMOSOME 1, WHOLE GENOME SHOTGUN SEQUENCE"/>
    <property type="match status" value="1"/>
</dbReference>
<sequence length="269" mass="29857">MSADITYVIQMFLGASDAHSGHLIPQRSIGVILIGLAVTSSLFGVSSSQAGWYCRHYPHDRIFLRILVAIVWSMDAFHLMLYSATMWWYLVDKKFAVYGQIALPWTANMQILCNACAVVLIQSFYIFRIVALGKSLILGAVLALFVMTNFGINLSSIFMTWVAITLFTESLKTDSVADSIKLQAFDVALSTVTAITDVVLSATLVVLLIRSRTGSSRSNRLINKLLFYTINTGLLTSFCAVLSLIMVLVSPTTSIYVMFYYIGAHRKYL</sequence>
<dbReference type="AlphaFoldDB" id="A0AAD7U456"/>
<feature type="transmembrane region" description="Helical" evidence="1">
    <location>
        <begin position="225"/>
        <end position="249"/>
    </location>
</feature>
<name>A0AAD7U456_9APHY</name>
<evidence type="ECO:0000256" key="1">
    <source>
        <dbReference type="SAM" id="Phobius"/>
    </source>
</evidence>